<gene>
    <name evidence="1" type="ORF">HZY91_00025</name>
</gene>
<protein>
    <recommendedName>
        <fullName evidence="3">Apea-like HEPN domain-containing protein</fullName>
    </recommendedName>
</protein>
<proteinExistence type="predicted"/>
<sequence>MEGIIREGSSTISNYSSFVKAQQYLTSTRKESFIPAKIANYISVLECLFAVKSNNTHNCAERVSRFIEQGDSRVDLYKKMKKIYGVRSSYVHGGEIKHSHDLEEYSVELDEIVRRVFKKFLTEFQSFNYLPNNSKKIDKYFIEVENSKGIISSEKVFN</sequence>
<keyword evidence="2" id="KW-1185">Reference proteome</keyword>
<evidence type="ECO:0000313" key="2">
    <source>
        <dbReference type="Proteomes" id="UP000721415"/>
    </source>
</evidence>
<name>A0ABS0LMA7_9LACT</name>
<dbReference type="EMBL" id="JACBXQ010000001">
    <property type="protein sequence ID" value="MBG9985273.1"/>
    <property type="molecule type" value="Genomic_DNA"/>
</dbReference>
<accession>A0ABS0LMA7</accession>
<dbReference type="RefSeq" id="WP_197113182.1">
    <property type="nucleotide sequence ID" value="NZ_JACBXQ010000001.1"/>
</dbReference>
<evidence type="ECO:0008006" key="3">
    <source>
        <dbReference type="Google" id="ProtNLM"/>
    </source>
</evidence>
<organism evidence="1 2">
    <name type="scientific">Facklamia lactis</name>
    <dbReference type="NCBI Taxonomy" id="2749967"/>
    <lineage>
        <taxon>Bacteria</taxon>
        <taxon>Bacillati</taxon>
        <taxon>Bacillota</taxon>
        <taxon>Bacilli</taxon>
        <taxon>Lactobacillales</taxon>
        <taxon>Aerococcaceae</taxon>
        <taxon>Facklamia</taxon>
    </lineage>
</organism>
<reference evidence="1 2" key="1">
    <citation type="submission" date="2020-07" db="EMBL/GenBank/DDBJ databases">
        <title>Facklamia lactis sp. nov., isolated from raw milk.</title>
        <authorList>
            <person name="Doll E.V."/>
            <person name="Huptas C."/>
            <person name="Staib L."/>
            <person name="Wenning M."/>
            <person name="Scherer S."/>
        </authorList>
    </citation>
    <scope>NUCLEOTIDE SEQUENCE [LARGE SCALE GENOMIC DNA]</scope>
    <source>
        <strain evidence="1 2">DSM 111018</strain>
    </source>
</reference>
<comment type="caution">
    <text evidence="1">The sequence shown here is derived from an EMBL/GenBank/DDBJ whole genome shotgun (WGS) entry which is preliminary data.</text>
</comment>
<evidence type="ECO:0000313" key="1">
    <source>
        <dbReference type="EMBL" id="MBG9985273.1"/>
    </source>
</evidence>
<dbReference type="Proteomes" id="UP000721415">
    <property type="component" value="Unassembled WGS sequence"/>
</dbReference>